<dbReference type="InterPro" id="IPR037203">
    <property type="entry name" value="T3SS_needle-like_sf"/>
</dbReference>
<evidence type="ECO:0000313" key="1">
    <source>
        <dbReference type="EMBL" id="RKP50333.1"/>
    </source>
</evidence>
<proteinExistence type="predicted"/>
<reference evidence="1 2" key="1">
    <citation type="submission" date="2018-10" db="EMBL/GenBank/DDBJ databases">
        <title>Robbsia sp. DHC34, isolated from soil.</title>
        <authorList>
            <person name="Gao Z.-H."/>
            <person name="Qiu L.-H."/>
        </authorList>
    </citation>
    <scope>NUCLEOTIDE SEQUENCE [LARGE SCALE GENOMIC DNA]</scope>
    <source>
        <strain evidence="1 2">DHC34</strain>
    </source>
</reference>
<dbReference type="RefSeq" id="WP_121088551.1">
    <property type="nucleotide sequence ID" value="NZ_RBZU01000009.1"/>
</dbReference>
<dbReference type="Gene3D" id="1.20.58.90">
    <property type="match status" value="1"/>
</dbReference>
<evidence type="ECO:0000313" key="2">
    <source>
        <dbReference type="Proteomes" id="UP000270342"/>
    </source>
</evidence>
<sequence length="90" mass="9571">MSTPTSLVETLALENASFIGQTASTFSSGIVPIREAMLAAIEQLKTNPSDPHLLAQVQRYSADFAIINSTMSGLMNAFKQTALGIANHMS</sequence>
<protein>
    <recommendedName>
        <fullName evidence="3">EscF/YscF/HrpA family type III secretion system needle major subunit</fullName>
    </recommendedName>
</protein>
<name>A0A494XS18_9BURK</name>
<dbReference type="AlphaFoldDB" id="A0A494XS18"/>
<keyword evidence="2" id="KW-1185">Reference proteome</keyword>
<dbReference type="SUPFAM" id="SSF140129">
    <property type="entry name" value="MxiH-like"/>
    <property type="match status" value="1"/>
</dbReference>
<comment type="caution">
    <text evidence="1">The sequence shown here is derived from an EMBL/GenBank/DDBJ whole genome shotgun (WGS) entry which is preliminary data.</text>
</comment>
<dbReference type="GO" id="GO:0015031">
    <property type="term" value="P:protein transport"/>
    <property type="evidence" value="ECO:0007669"/>
    <property type="project" value="InterPro"/>
</dbReference>
<evidence type="ECO:0008006" key="3">
    <source>
        <dbReference type="Google" id="ProtNLM"/>
    </source>
</evidence>
<accession>A0A494XS18</accession>
<dbReference type="EMBL" id="RBZU01000009">
    <property type="protein sequence ID" value="RKP50333.1"/>
    <property type="molecule type" value="Genomic_DNA"/>
</dbReference>
<dbReference type="Proteomes" id="UP000270342">
    <property type="component" value="Unassembled WGS sequence"/>
</dbReference>
<organism evidence="1 2">
    <name type="scientific">Pararobbsia silviterrae</name>
    <dbReference type="NCBI Taxonomy" id="1792498"/>
    <lineage>
        <taxon>Bacteria</taxon>
        <taxon>Pseudomonadati</taxon>
        <taxon>Pseudomonadota</taxon>
        <taxon>Betaproteobacteria</taxon>
        <taxon>Burkholderiales</taxon>
        <taxon>Burkholderiaceae</taxon>
        <taxon>Pararobbsia</taxon>
    </lineage>
</organism>
<gene>
    <name evidence="1" type="ORF">D7S86_19710</name>
</gene>